<keyword evidence="2" id="KW-0472">Membrane</keyword>
<dbReference type="Gene3D" id="3.30.70.260">
    <property type="match status" value="1"/>
</dbReference>
<name>A0A2I0ALQ4_9ASPA</name>
<reference evidence="3 4" key="1">
    <citation type="journal article" date="2017" name="Nature">
        <title>The Apostasia genome and the evolution of orchids.</title>
        <authorList>
            <person name="Zhang G.Q."/>
            <person name="Liu K.W."/>
            <person name="Li Z."/>
            <person name="Lohaus R."/>
            <person name="Hsiao Y.Y."/>
            <person name="Niu S.C."/>
            <person name="Wang J.Y."/>
            <person name="Lin Y.C."/>
            <person name="Xu Q."/>
            <person name="Chen L.J."/>
            <person name="Yoshida K."/>
            <person name="Fujiwara S."/>
            <person name="Wang Z.W."/>
            <person name="Zhang Y.Q."/>
            <person name="Mitsuda N."/>
            <person name="Wang M."/>
            <person name="Liu G.H."/>
            <person name="Pecoraro L."/>
            <person name="Huang H.X."/>
            <person name="Xiao X.J."/>
            <person name="Lin M."/>
            <person name="Wu X.Y."/>
            <person name="Wu W.L."/>
            <person name="Chen Y.Y."/>
            <person name="Chang S.B."/>
            <person name="Sakamoto S."/>
            <person name="Ohme-Takagi M."/>
            <person name="Yagi M."/>
            <person name="Zeng S.J."/>
            <person name="Shen C.Y."/>
            <person name="Yeh C.M."/>
            <person name="Luo Y.B."/>
            <person name="Tsai W.C."/>
            <person name="Van de Peer Y."/>
            <person name="Liu Z.J."/>
        </authorList>
    </citation>
    <scope>NUCLEOTIDE SEQUENCE [LARGE SCALE GENOMIC DNA]</scope>
    <source>
        <strain evidence="4">cv. Shenzhen</strain>
        <tissue evidence="3">Stem</tissue>
    </source>
</reference>
<dbReference type="PANTHER" id="PTHR36357:SF1">
    <property type="entry name" value="OS03G0148300 PROTEIN"/>
    <property type="match status" value="1"/>
</dbReference>
<proteinExistence type="predicted"/>
<feature type="compositionally biased region" description="Basic and acidic residues" evidence="1">
    <location>
        <begin position="187"/>
        <end position="219"/>
    </location>
</feature>
<dbReference type="STRING" id="1088818.A0A2I0ALQ4"/>
<protein>
    <recommendedName>
        <fullName evidence="5">LDLR chaperone MESD</fullName>
    </recommendedName>
</protein>
<evidence type="ECO:0000256" key="1">
    <source>
        <dbReference type="SAM" id="MobiDB-lite"/>
    </source>
</evidence>
<evidence type="ECO:0000256" key="2">
    <source>
        <dbReference type="SAM" id="Phobius"/>
    </source>
</evidence>
<dbReference type="AlphaFoldDB" id="A0A2I0ALQ4"/>
<evidence type="ECO:0000313" key="3">
    <source>
        <dbReference type="EMBL" id="PKA56474.1"/>
    </source>
</evidence>
<keyword evidence="2" id="KW-0812">Transmembrane</keyword>
<organism evidence="3 4">
    <name type="scientific">Apostasia shenzhenica</name>
    <dbReference type="NCBI Taxonomy" id="1088818"/>
    <lineage>
        <taxon>Eukaryota</taxon>
        <taxon>Viridiplantae</taxon>
        <taxon>Streptophyta</taxon>
        <taxon>Embryophyta</taxon>
        <taxon>Tracheophyta</taxon>
        <taxon>Spermatophyta</taxon>
        <taxon>Magnoliopsida</taxon>
        <taxon>Liliopsida</taxon>
        <taxon>Asparagales</taxon>
        <taxon>Orchidaceae</taxon>
        <taxon>Apostasioideae</taxon>
        <taxon>Apostasia</taxon>
    </lineage>
</organism>
<evidence type="ECO:0008006" key="5">
    <source>
        <dbReference type="Google" id="ProtNLM"/>
    </source>
</evidence>
<feature type="transmembrane region" description="Helical" evidence="2">
    <location>
        <begin position="27"/>
        <end position="46"/>
    </location>
</feature>
<feature type="region of interest" description="Disordered" evidence="1">
    <location>
        <begin position="187"/>
        <end position="225"/>
    </location>
</feature>
<evidence type="ECO:0000313" key="4">
    <source>
        <dbReference type="Proteomes" id="UP000236161"/>
    </source>
</evidence>
<feature type="region of interest" description="Disordered" evidence="1">
    <location>
        <begin position="68"/>
        <end position="87"/>
    </location>
</feature>
<gene>
    <name evidence="3" type="ORF">AXF42_Ash015247</name>
</gene>
<keyword evidence="2" id="KW-1133">Transmembrane helix</keyword>
<dbReference type="OrthoDB" id="75833at2759"/>
<accession>A0A2I0ALQ4</accession>
<dbReference type="EMBL" id="KZ451971">
    <property type="protein sequence ID" value="PKA56474.1"/>
    <property type="molecule type" value="Genomic_DNA"/>
</dbReference>
<dbReference type="PANTHER" id="PTHR36357">
    <property type="entry name" value="OS03G0148300 PROTEIN"/>
    <property type="match status" value="1"/>
</dbReference>
<sequence>MVVQLFEAEALCKQMGRVKSSSTASRGSLLLLLIPVVSVLFAAVAAERRRISIPDDLSDVVDEEEDEDWKKWGQKTTRSEDLLPPPDFSKMNHSEIQAEMMKHHTGPAFGFVKLRPGAVRSREDVPVIAMKWSNVIRTGSIEARFMAVDRNTIMFTMERGQDLEEFKEFVLSQPEAYEMKIGEHFFRRDGDPPLDQVIDKLNREKSAGDAKHSSDRETDPSNDEL</sequence>
<keyword evidence="4" id="KW-1185">Reference proteome</keyword>
<dbReference type="Proteomes" id="UP000236161">
    <property type="component" value="Unassembled WGS sequence"/>
</dbReference>